<gene>
    <name evidence="2" type="ORF">IEQ34_016048</name>
</gene>
<accession>A0AAV7FX02</accession>
<dbReference type="AlphaFoldDB" id="A0AAV7FX02"/>
<keyword evidence="3" id="KW-1185">Reference proteome</keyword>
<evidence type="ECO:0000256" key="1">
    <source>
        <dbReference type="SAM" id="MobiDB-lite"/>
    </source>
</evidence>
<evidence type="ECO:0000313" key="3">
    <source>
        <dbReference type="Proteomes" id="UP000775213"/>
    </source>
</evidence>
<dbReference type="EMBL" id="JAGFBR010000015">
    <property type="protein sequence ID" value="KAH0454124.1"/>
    <property type="molecule type" value="Genomic_DNA"/>
</dbReference>
<feature type="compositionally biased region" description="Low complexity" evidence="1">
    <location>
        <begin position="13"/>
        <end position="25"/>
    </location>
</feature>
<feature type="region of interest" description="Disordered" evidence="1">
    <location>
        <begin position="1"/>
        <end position="25"/>
    </location>
</feature>
<evidence type="ECO:0000313" key="2">
    <source>
        <dbReference type="EMBL" id="KAH0454124.1"/>
    </source>
</evidence>
<dbReference type="Proteomes" id="UP000775213">
    <property type="component" value="Unassembled WGS sequence"/>
</dbReference>
<proteinExistence type="predicted"/>
<comment type="caution">
    <text evidence="2">The sequence shown here is derived from an EMBL/GenBank/DDBJ whole genome shotgun (WGS) entry which is preliminary data.</text>
</comment>
<organism evidence="2 3">
    <name type="scientific">Dendrobium chrysotoxum</name>
    <name type="common">Orchid</name>
    <dbReference type="NCBI Taxonomy" id="161865"/>
    <lineage>
        <taxon>Eukaryota</taxon>
        <taxon>Viridiplantae</taxon>
        <taxon>Streptophyta</taxon>
        <taxon>Embryophyta</taxon>
        <taxon>Tracheophyta</taxon>
        <taxon>Spermatophyta</taxon>
        <taxon>Magnoliopsida</taxon>
        <taxon>Liliopsida</taxon>
        <taxon>Asparagales</taxon>
        <taxon>Orchidaceae</taxon>
        <taxon>Epidendroideae</taxon>
        <taxon>Malaxideae</taxon>
        <taxon>Dendrobiinae</taxon>
        <taxon>Dendrobium</taxon>
    </lineage>
</organism>
<reference evidence="2 3" key="1">
    <citation type="journal article" date="2021" name="Hortic Res">
        <title>Chromosome-scale assembly of the Dendrobium chrysotoxum genome enhances the understanding of orchid evolution.</title>
        <authorList>
            <person name="Zhang Y."/>
            <person name="Zhang G.Q."/>
            <person name="Zhang D."/>
            <person name="Liu X.D."/>
            <person name="Xu X.Y."/>
            <person name="Sun W.H."/>
            <person name="Yu X."/>
            <person name="Zhu X."/>
            <person name="Wang Z.W."/>
            <person name="Zhao X."/>
            <person name="Zhong W.Y."/>
            <person name="Chen H."/>
            <person name="Yin W.L."/>
            <person name="Huang T."/>
            <person name="Niu S.C."/>
            <person name="Liu Z.J."/>
        </authorList>
    </citation>
    <scope>NUCLEOTIDE SEQUENCE [LARGE SCALE GENOMIC DNA]</scope>
    <source>
        <strain evidence="2">Lindl</strain>
    </source>
</reference>
<sequence length="153" mass="17243">MTFLLANSRSRDLAGTGSSDGSSLSSSFSRASSAISRLAFILSFFLLTLIDKLQIYFSKQILGFESCHNQIQYDMWDIESYRRKAAKYLEKIVKLGPFVAFEMAAILLRLDLRFGLGLLANSSIPFGKIRKGLSKCGEDRIVIKEDVRQFRNV</sequence>
<protein>
    <submittedName>
        <fullName evidence="2">Uncharacterized protein</fullName>
    </submittedName>
</protein>
<name>A0AAV7FX02_DENCH</name>